<dbReference type="AlphaFoldDB" id="U9U255"/>
<evidence type="ECO:0000256" key="1">
    <source>
        <dbReference type="SAM" id="MobiDB-lite"/>
    </source>
</evidence>
<proteinExistence type="predicted"/>
<feature type="compositionally biased region" description="Basic residues" evidence="1">
    <location>
        <begin position="270"/>
        <end position="285"/>
    </location>
</feature>
<reference evidence="2" key="1">
    <citation type="submission" date="2013-07" db="EMBL/GenBank/DDBJ databases">
        <title>The genome of an arbuscular mycorrhizal fungus provides insights into the evolution of the oldest plant symbiosis.</title>
        <authorList>
            <consortium name="DOE Joint Genome Institute"/>
            <person name="Tisserant E."/>
            <person name="Malbreil M."/>
            <person name="Kuo A."/>
            <person name="Kohler A."/>
            <person name="Symeonidi A."/>
            <person name="Balestrini R."/>
            <person name="Charron P."/>
            <person name="Duensing N."/>
            <person name="Frei-dit-Frey N."/>
            <person name="Gianinazzi-Pearson V."/>
            <person name="Gilbert B."/>
            <person name="Handa Y."/>
            <person name="Hijri M."/>
            <person name="Kaul R."/>
            <person name="Kawaguchi M."/>
            <person name="Krajinski F."/>
            <person name="Lammers P."/>
            <person name="Lapierre D."/>
            <person name="Masclaux F.G."/>
            <person name="Murat C."/>
            <person name="Morin E."/>
            <person name="Ndikumana S."/>
            <person name="Pagni M."/>
            <person name="Petitpierre D."/>
            <person name="Requena N."/>
            <person name="Rosikiewicz P."/>
            <person name="Riley R."/>
            <person name="Saito K."/>
            <person name="San Clemente H."/>
            <person name="Shapiro H."/>
            <person name="van Tuinen D."/>
            <person name="Becard G."/>
            <person name="Bonfante P."/>
            <person name="Paszkowski U."/>
            <person name="Shachar-Hill Y."/>
            <person name="Young J.P."/>
            <person name="Sanders I.R."/>
            <person name="Henrissat B."/>
            <person name="Rensing S.A."/>
            <person name="Grigoriev I.V."/>
            <person name="Corradi N."/>
            <person name="Roux C."/>
            <person name="Martin F."/>
        </authorList>
    </citation>
    <scope>NUCLEOTIDE SEQUENCE</scope>
    <source>
        <strain evidence="2">DAOM 197198</strain>
    </source>
</reference>
<accession>U9U255</accession>
<dbReference type="VEuPathDB" id="FungiDB:RhiirFUN_016253"/>
<protein>
    <submittedName>
        <fullName evidence="2">Uncharacterized protein</fullName>
    </submittedName>
</protein>
<organism evidence="2">
    <name type="scientific">Rhizophagus irregularis (strain DAOM 181602 / DAOM 197198 / MUCL 43194)</name>
    <name type="common">Arbuscular mycorrhizal fungus</name>
    <name type="synonym">Glomus intraradices</name>
    <dbReference type="NCBI Taxonomy" id="747089"/>
    <lineage>
        <taxon>Eukaryota</taxon>
        <taxon>Fungi</taxon>
        <taxon>Fungi incertae sedis</taxon>
        <taxon>Mucoromycota</taxon>
        <taxon>Glomeromycotina</taxon>
        <taxon>Glomeromycetes</taxon>
        <taxon>Glomerales</taxon>
        <taxon>Glomeraceae</taxon>
        <taxon>Rhizophagus</taxon>
    </lineage>
</organism>
<evidence type="ECO:0000313" key="2">
    <source>
        <dbReference type="EMBL" id="ESA14435.1"/>
    </source>
</evidence>
<dbReference type="EMBL" id="KI282905">
    <property type="protein sequence ID" value="ESA14435.1"/>
    <property type="molecule type" value="Genomic_DNA"/>
</dbReference>
<gene>
    <name evidence="2" type="ORF">GLOINDRAFT_24957</name>
</gene>
<feature type="region of interest" description="Disordered" evidence="1">
    <location>
        <begin position="221"/>
        <end position="287"/>
    </location>
</feature>
<feature type="compositionally biased region" description="Polar residues" evidence="1">
    <location>
        <begin position="228"/>
        <end position="244"/>
    </location>
</feature>
<sequence length="300" mass="34572">MEKAADEMISIDQPIVDPMKMIKSGINLDNSPNVDQSSKMEIVTDTPNIITDSTKSLNKKKKSNKHLVQQAITGHIPTNKDTLRVRDILVYDIPTVRLSIKLSTFCLAQFKVNENPVWTTDLGEIPVWWFPAKWTLKERKQREKFQATIRNILDSMTLAALWKDSCPHSFLSAIKGLKSFKIIQTAKGERKFIGYFEKWVDMRIALDNQYTWEQVNLSWNRHVPPKQPTRSHGSNANKNQRTSGSQQTQKKQQNSKKNSKKKPQETKSDKKSKKDKKDKSRKASRSKILAEIIDVLRKLI</sequence>
<name>U9U255_RHIID</name>
<dbReference type="HOGENOM" id="CLU_042186_0_0_1"/>